<dbReference type="OrthoDB" id="9794346at2"/>
<dbReference type="STRING" id="631454.N177_1063"/>
<feature type="domain" description="Tripartite ATP-independent periplasmic transporters DctQ component" evidence="10">
    <location>
        <begin position="26"/>
        <end position="158"/>
    </location>
</feature>
<keyword evidence="5 9" id="KW-0812">Transmembrane</keyword>
<evidence type="ECO:0000256" key="6">
    <source>
        <dbReference type="ARBA" id="ARBA00022989"/>
    </source>
</evidence>
<dbReference type="RefSeq" id="WP_023431208.1">
    <property type="nucleotide sequence ID" value="NZ_AWXZ01000016.1"/>
</dbReference>
<evidence type="ECO:0000256" key="9">
    <source>
        <dbReference type="RuleBase" id="RU369079"/>
    </source>
</evidence>
<evidence type="ECO:0000256" key="1">
    <source>
        <dbReference type="ARBA" id="ARBA00004429"/>
    </source>
</evidence>
<dbReference type="EMBL" id="AWXZ01000016">
    <property type="protein sequence ID" value="ESR26204.1"/>
    <property type="molecule type" value="Genomic_DNA"/>
</dbReference>
<dbReference type="InterPro" id="IPR007387">
    <property type="entry name" value="TRAP_DctQ"/>
</dbReference>
<gene>
    <name evidence="11" type="ORF">N177_1063</name>
</gene>
<feature type="transmembrane region" description="Helical" evidence="9">
    <location>
        <begin position="89"/>
        <end position="113"/>
    </location>
</feature>
<evidence type="ECO:0000256" key="3">
    <source>
        <dbReference type="ARBA" id="ARBA00022475"/>
    </source>
</evidence>
<organism evidence="11 12">
    <name type="scientific">Lutibaculum baratangense AMV1</name>
    <dbReference type="NCBI Taxonomy" id="631454"/>
    <lineage>
        <taxon>Bacteria</taxon>
        <taxon>Pseudomonadati</taxon>
        <taxon>Pseudomonadota</taxon>
        <taxon>Alphaproteobacteria</taxon>
        <taxon>Hyphomicrobiales</taxon>
        <taxon>Tepidamorphaceae</taxon>
        <taxon>Lutibaculum</taxon>
    </lineage>
</organism>
<keyword evidence="12" id="KW-1185">Reference proteome</keyword>
<evidence type="ECO:0000256" key="8">
    <source>
        <dbReference type="ARBA" id="ARBA00038436"/>
    </source>
</evidence>
<dbReference type="PANTHER" id="PTHR35011:SF4">
    <property type="entry name" value="SLL1102 PROTEIN"/>
    <property type="match status" value="1"/>
</dbReference>
<proteinExistence type="inferred from homology"/>
<evidence type="ECO:0000313" key="11">
    <source>
        <dbReference type="EMBL" id="ESR26204.1"/>
    </source>
</evidence>
<keyword evidence="2 9" id="KW-0813">Transport</keyword>
<keyword evidence="7 9" id="KW-0472">Membrane</keyword>
<comment type="function">
    <text evidence="9">Part of the tripartite ATP-independent periplasmic (TRAP) transport system.</text>
</comment>
<dbReference type="Pfam" id="PF04290">
    <property type="entry name" value="DctQ"/>
    <property type="match status" value="1"/>
</dbReference>
<protein>
    <recommendedName>
        <fullName evidence="9">TRAP transporter small permease protein</fullName>
    </recommendedName>
</protein>
<keyword evidence="4 9" id="KW-0997">Cell inner membrane</keyword>
<comment type="similarity">
    <text evidence="8 9">Belongs to the TRAP transporter small permease family.</text>
</comment>
<keyword evidence="6 9" id="KW-1133">Transmembrane helix</keyword>
<evidence type="ECO:0000256" key="7">
    <source>
        <dbReference type="ARBA" id="ARBA00023136"/>
    </source>
</evidence>
<dbReference type="Proteomes" id="UP000017819">
    <property type="component" value="Unassembled WGS sequence"/>
</dbReference>
<accession>V4RLK7</accession>
<evidence type="ECO:0000313" key="12">
    <source>
        <dbReference type="Proteomes" id="UP000017819"/>
    </source>
</evidence>
<dbReference type="eggNOG" id="COG4665">
    <property type="taxonomic scope" value="Bacteria"/>
</dbReference>
<keyword evidence="3" id="KW-1003">Cell membrane</keyword>
<comment type="subunit">
    <text evidence="9">The complex comprises the extracytoplasmic solute receptor protein and the two transmembrane proteins.</text>
</comment>
<dbReference type="AlphaFoldDB" id="V4RLK7"/>
<dbReference type="GO" id="GO:0022857">
    <property type="term" value="F:transmembrane transporter activity"/>
    <property type="evidence" value="ECO:0007669"/>
    <property type="project" value="UniProtKB-UniRule"/>
</dbReference>
<dbReference type="InterPro" id="IPR055348">
    <property type="entry name" value="DctQ"/>
</dbReference>
<reference evidence="11 12" key="1">
    <citation type="journal article" date="2014" name="Genome Announc.">
        <title>Draft Genome Sequence of Lutibaculum baratangense Strain AMV1T, Isolated from a Mud Volcano in Andamans, India.</title>
        <authorList>
            <person name="Singh A."/>
            <person name="Sreenivas A."/>
            <person name="Sathyanarayana Reddy G."/>
            <person name="Pinnaka A.K."/>
            <person name="Shivaji S."/>
        </authorList>
    </citation>
    <scope>NUCLEOTIDE SEQUENCE [LARGE SCALE GENOMIC DNA]</scope>
    <source>
        <strain evidence="11 12">AMV1</strain>
    </source>
</reference>
<evidence type="ECO:0000256" key="2">
    <source>
        <dbReference type="ARBA" id="ARBA00022448"/>
    </source>
</evidence>
<feature type="transmembrane region" description="Helical" evidence="9">
    <location>
        <begin position="52"/>
        <end position="68"/>
    </location>
</feature>
<dbReference type="PANTHER" id="PTHR35011">
    <property type="entry name" value="2,3-DIKETO-L-GULONATE TRAP TRANSPORTER SMALL PERMEASE PROTEIN YIAM"/>
    <property type="match status" value="1"/>
</dbReference>
<comment type="subcellular location">
    <subcellularLocation>
        <location evidence="1 9">Cell inner membrane</location>
        <topology evidence="1 9">Multi-pass membrane protein</topology>
    </subcellularLocation>
</comment>
<dbReference type="GO" id="GO:0005886">
    <property type="term" value="C:plasma membrane"/>
    <property type="evidence" value="ECO:0007669"/>
    <property type="project" value="UniProtKB-SubCell"/>
</dbReference>
<comment type="caution">
    <text evidence="11">The sequence shown here is derived from an EMBL/GenBank/DDBJ whole genome shotgun (WGS) entry which is preliminary data.</text>
</comment>
<evidence type="ECO:0000256" key="5">
    <source>
        <dbReference type="ARBA" id="ARBA00022692"/>
    </source>
</evidence>
<evidence type="ECO:0000256" key="4">
    <source>
        <dbReference type="ARBA" id="ARBA00022519"/>
    </source>
</evidence>
<dbReference type="PATRIC" id="fig|631454.5.peg.1048"/>
<name>V4RLK7_9HYPH</name>
<evidence type="ECO:0000259" key="10">
    <source>
        <dbReference type="Pfam" id="PF04290"/>
    </source>
</evidence>
<comment type="caution">
    <text evidence="9">Lacks conserved residue(s) required for the propagation of feature annotation.</text>
</comment>
<sequence length="168" mass="18534">MLRLVAKVEAVVRVFGRLAAWTCLALVLLVAGDVLARYFFRAGTIWLQELEWHLIPPIALLGMSYMLLHGEQVRVDVLYERYPPRAKAVVEIASGLLLCAFSLIMIKLALPFVLQSYRIGESSPNPGGLPHRYILKAFIPSGFALLALQSACHVVKNLAVAAGRARPE</sequence>